<name>V9XMK1_9NOCA</name>
<sequence length="52" mass="5852">MYLILSRSFFKSSEADWPRSAHFDMSWPCAPRLTMVEAIATHSQVACASVSM</sequence>
<dbReference type="AlphaFoldDB" id="V9XMK1"/>
<dbReference type="EMBL" id="CP006996">
    <property type="protein sequence ID" value="AHD23628.1"/>
    <property type="molecule type" value="Genomic_DNA"/>
</dbReference>
<dbReference type="HOGENOM" id="CLU_3084216_0_0_11"/>
<evidence type="ECO:0000313" key="1">
    <source>
        <dbReference type="EMBL" id="AHD23628.1"/>
    </source>
</evidence>
<dbReference type="Proteomes" id="UP000018781">
    <property type="component" value="Chromosome"/>
</dbReference>
<evidence type="ECO:0000313" key="2">
    <source>
        <dbReference type="Proteomes" id="UP000018781"/>
    </source>
</evidence>
<dbReference type="KEGG" id="rpy:Y013_04810"/>
<gene>
    <name evidence="1" type="ORF">Y013_04810</name>
</gene>
<protein>
    <submittedName>
        <fullName evidence="1">Uncharacterized protein</fullName>
    </submittedName>
</protein>
<reference evidence="1 2" key="1">
    <citation type="journal article" date="2014" name="Genome Announc.">
        <title>Complete Genome of Rhodococcus pyridinivorans SB3094, a Methyl-Ethyl-Ketone-Degrading Bacterium Used for Bioaugmentation.</title>
        <authorList>
            <person name="Dueholm M.S."/>
            <person name="Albertsen M."/>
            <person name="D'Imperio S."/>
            <person name="Tale V.P."/>
            <person name="Lewis D."/>
            <person name="Nielsen P.H."/>
            <person name="Nielsen J.L."/>
        </authorList>
    </citation>
    <scope>NUCLEOTIDE SEQUENCE [LARGE SCALE GENOMIC DNA]</scope>
    <source>
        <strain evidence="1 2">SB3094</strain>
    </source>
</reference>
<accession>V9XMK1</accession>
<proteinExistence type="predicted"/>
<organism evidence="1 2">
    <name type="scientific">Rhodococcus pyridinivorans SB3094</name>
    <dbReference type="NCBI Taxonomy" id="1435356"/>
    <lineage>
        <taxon>Bacteria</taxon>
        <taxon>Bacillati</taxon>
        <taxon>Actinomycetota</taxon>
        <taxon>Actinomycetes</taxon>
        <taxon>Mycobacteriales</taxon>
        <taxon>Nocardiaceae</taxon>
        <taxon>Rhodococcus</taxon>
    </lineage>
</organism>